<sequence length="574" mass="66508">MDQLSFKKICDYLDTKSVIHLSMTNRANYLLSLDEYMWKARSLIDFAFFFDYCPTIAEPEINAELPHLSDNVVQYLKDSFVNILNTELFTEMSFSIALITFDKKTKLFKTSWNVNLIQQYKYNMVHVINPDEMVDKWRIRKCPQELMGHPRQVYVEDIPLSSDSRPAFCIGDEVEVQWRRSQFDSWSWYKDEIEGITVAFPHFAEESIWHTVTASIFAKEIINWDNPNFGYVGGLLQEQHMALEAQGFEFDGMDEVDEMDDVDEVDEVDGDEMEEVSMGGNAFNIPTRRVTTEEYRKILNELIPILKQHYSQVDTLDQLPTKLDHGDIDILVSDQKPIDLKVFNPPQVNKQGPILSFEYKNVQVDLLHTKDIQLSKFCLSYSDFGIIFGYLLKPHNLKLNENGLVYKLYTSPNTLEIIHLSSDPKSICDCFGLDIEKYGFENEEQVFEWFGTKWKVGELKTTQRRQEKKRGMFSRFLSFYQAYTSELETDETTDLAKHCVDYFKKQDVIEQKLLAKPQISKLVDGDRVIKVLGIPPGKAVGRVLKSINQDTLIGLSEQQINEAIINAFKSLDLS</sequence>
<keyword evidence="2" id="KW-1185">Reference proteome</keyword>
<accession>A0AAD5UDZ5</accession>
<reference evidence="1" key="1">
    <citation type="submission" date="2020-05" db="EMBL/GenBank/DDBJ databases">
        <title>Phylogenomic resolution of chytrid fungi.</title>
        <authorList>
            <person name="Stajich J.E."/>
            <person name="Amses K."/>
            <person name="Simmons R."/>
            <person name="Seto K."/>
            <person name="Myers J."/>
            <person name="Bonds A."/>
            <person name="Quandt C.A."/>
            <person name="Barry K."/>
            <person name="Liu P."/>
            <person name="Grigoriev I."/>
            <person name="Longcore J.E."/>
            <person name="James T.Y."/>
        </authorList>
    </citation>
    <scope>NUCLEOTIDE SEQUENCE</scope>
    <source>
        <strain evidence="1">PLAUS21</strain>
    </source>
</reference>
<dbReference type="Proteomes" id="UP001210925">
    <property type="component" value="Unassembled WGS sequence"/>
</dbReference>
<gene>
    <name evidence="1" type="ORF">HK103_006260</name>
</gene>
<protein>
    <recommendedName>
        <fullName evidence="3">F-box domain-containing protein</fullName>
    </recommendedName>
</protein>
<dbReference type="EMBL" id="JADGKB010000066">
    <property type="protein sequence ID" value="KAJ3255443.1"/>
    <property type="molecule type" value="Genomic_DNA"/>
</dbReference>
<dbReference type="AlphaFoldDB" id="A0AAD5UDZ5"/>
<comment type="caution">
    <text evidence="1">The sequence shown here is derived from an EMBL/GenBank/DDBJ whole genome shotgun (WGS) entry which is preliminary data.</text>
</comment>
<name>A0AAD5UDZ5_9FUNG</name>
<organism evidence="1 2">
    <name type="scientific">Boothiomyces macroporosus</name>
    <dbReference type="NCBI Taxonomy" id="261099"/>
    <lineage>
        <taxon>Eukaryota</taxon>
        <taxon>Fungi</taxon>
        <taxon>Fungi incertae sedis</taxon>
        <taxon>Chytridiomycota</taxon>
        <taxon>Chytridiomycota incertae sedis</taxon>
        <taxon>Chytridiomycetes</taxon>
        <taxon>Rhizophydiales</taxon>
        <taxon>Terramycetaceae</taxon>
        <taxon>Boothiomyces</taxon>
    </lineage>
</organism>
<evidence type="ECO:0000313" key="2">
    <source>
        <dbReference type="Proteomes" id="UP001210925"/>
    </source>
</evidence>
<proteinExistence type="predicted"/>
<evidence type="ECO:0008006" key="3">
    <source>
        <dbReference type="Google" id="ProtNLM"/>
    </source>
</evidence>
<evidence type="ECO:0000313" key="1">
    <source>
        <dbReference type="EMBL" id="KAJ3255443.1"/>
    </source>
</evidence>